<dbReference type="InterPro" id="IPR008966">
    <property type="entry name" value="Adhesion_dom_sf"/>
</dbReference>
<dbReference type="InterPro" id="IPR008972">
    <property type="entry name" value="Cupredoxin"/>
</dbReference>
<dbReference type="Gene3D" id="2.60.40.420">
    <property type="entry name" value="Cupredoxins - blue copper proteins"/>
    <property type="match status" value="1"/>
</dbReference>
<dbReference type="NCBIfam" id="TIGR01451">
    <property type="entry name" value="B_ant_repeat"/>
    <property type="match status" value="1"/>
</dbReference>
<dbReference type="AlphaFoldDB" id="A0A1G2JB74"/>
<feature type="signal peptide" evidence="7">
    <location>
        <begin position="1"/>
        <end position="27"/>
    </location>
</feature>
<evidence type="ECO:0000256" key="1">
    <source>
        <dbReference type="ARBA" id="ARBA00004418"/>
    </source>
</evidence>
<evidence type="ECO:0000313" key="10">
    <source>
        <dbReference type="EMBL" id="OGZ84257.1"/>
    </source>
</evidence>
<dbReference type="PANTHER" id="PTHR36507:SF1">
    <property type="entry name" value="BLL1555 PROTEIN"/>
    <property type="match status" value="1"/>
</dbReference>
<feature type="domain" description="EfeO-type cupredoxin-like" evidence="9">
    <location>
        <begin position="13"/>
        <end position="109"/>
    </location>
</feature>
<keyword evidence="6" id="KW-1133">Transmembrane helix</keyword>
<dbReference type="EMBL" id="MHPP01000020">
    <property type="protein sequence ID" value="OGZ84257.1"/>
    <property type="molecule type" value="Genomic_DNA"/>
</dbReference>
<accession>A0A1G2JB74</accession>
<dbReference type="PRINTS" id="PR00155">
    <property type="entry name" value="AMICYANIN"/>
</dbReference>
<dbReference type="GO" id="GO:0042597">
    <property type="term" value="C:periplasmic space"/>
    <property type="evidence" value="ECO:0007669"/>
    <property type="project" value="UniProtKB-SubCell"/>
</dbReference>
<evidence type="ECO:0000259" key="8">
    <source>
        <dbReference type="Pfam" id="PF01345"/>
    </source>
</evidence>
<dbReference type="Pfam" id="PF01345">
    <property type="entry name" value="DUF11"/>
    <property type="match status" value="1"/>
</dbReference>
<dbReference type="InterPro" id="IPR001434">
    <property type="entry name" value="OmcB-like_DUF11"/>
</dbReference>
<feature type="binding site" evidence="5">
    <location>
        <position position="103"/>
    </location>
    <ligand>
        <name>Cu cation</name>
        <dbReference type="ChEBI" id="CHEBI:23378"/>
    </ligand>
</feature>
<evidence type="ECO:0000256" key="2">
    <source>
        <dbReference type="ARBA" id="ARBA00022448"/>
    </source>
</evidence>
<feature type="transmembrane region" description="Helical" evidence="6">
    <location>
        <begin position="367"/>
        <end position="388"/>
    </location>
</feature>
<evidence type="ECO:0000256" key="7">
    <source>
        <dbReference type="SAM" id="SignalP"/>
    </source>
</evidence>
<evidence type="ECO:0008006" key="12">
    <source>
        <dbReference type="Google" id="ProtNLM"/>
    </source>
</evidence>
<dbReference type="Gene3D" id="2.60.40.740">
    <property type="match status" value="1"/>
</dbReference>
<keyword evidence="3" id="KW-0574">Periplasm</keyword>
<evidence type="ECO:0000259" key="9">
    <source>
        <dbReference type="Pfam" id="PF13473"/>
    </source>
</evidence>
<evidence type="ECO:0000256" key="4">
    <source>
        <dbReference type="ARBA" id="ARBA00022982"/>
    </source>
</evidence>
<gene>
    <name evidence="10" type="ORF">A2401_02550</name>
</gene>
<reference evidence="10 11" key="1">
    <citation type="journal article" date="2016" name="Nat. Commun.">
        <title>Thousands of microbial genomes shed light on interconnected biogeochemical processes in an aquifer system.</title>
        <authorList>
            <person name="Anantharaman K."/>
            <person name="Brown C.T."/>
            <person name="Hug L.A."/>
            <person name="Sharon I."/>
            <person name="Castelle C.J."/>
            <person name="Probst A.J."/>
            <person name="Thomas B.C."/>
            <person name="Singh A."/>
            <person name="Wilkins M.J."/>
            <person name="Karaoz U."/>
            <person name="Brodie E.L."/>
            <person name="Williams K.H."/>
            <person name="Hubbard S.S."/>
            <person name="Banfield J.F."/>
        </authorList>
    </citation>
    <scope>NUCLEOTIDE SEQUENCE [LARGE SCALE GENOMIC DNA]</scope>
</reference>
<dbReference type="GO" id="GO:0005507">
    <property type="term" value="F:copper ion binding"/>
    <property type="evidence" value="ECO:0007669"/>
    <property type="project" value="InterPro"/>
</dbReference>
<feature type="domain" description="DUF11" evidence="8">
    <location>
        <begin position="237"/>
        <end position="334"/>
    </location>
</feature>
<keyword evidence="6" id="KW-0472">Membrane</keyword>
<dbReference type="InterPro" id="IPR047589">
    <property type="entry name" value="DUF11_rpt"/>
</dbReference>
<dbReference type="InterPro" id="IPR002386">
    <property type="entry name" value="Amicyanin/Pseudoazurin"/>
</dbReference>
<evidence type="ECO:0000256" key="6">
    <source>
        <dbReference type="SAM" id="Phobius"/>
    </source>
</evidence>
<dbReference type="Pfam" id="PF13473">
    <property type="entry name" value="Cupredoxin_1"/>
    <property type="match status" value="1"/>
</dbReference>
<protein>
    <recommendedName>
        <fullName evidence="12">DUF11 domain-containing protein</fullName>
    </recommendedName>
</protein>
<dbReference type="PANTHER" id="PTHR36507">
    <property type="entry name" value="BLL1555 PROTEIN"/>
    <property type="match status" value="1"/>
</dbReference>
<organism evidence="10 11">
    <name type="scientific">Candidatus Staskawiczbacteria bacterium RIFOXYC1_FULL_38_18</name>
    <dbReference type="NCBI Taxonomy" id="1802229"/>
    <lineage>
        <taxon>Bacteria</taxon>
        <taxon>Candidatus Staskawicziibacteriota</taxon>
    </lineage>
</organism>
<dbReference type="STRING" id="1802229.A2401_02550"/>
<feature type="binding site" evidence="5">
    <location>
        <position position="100"/>
    </location>
    <ligand>
        <name>Cu cation</name>
        <dbReference type="ChEBI" id="CHEBI:23378"/>
    </ligand>
</feature>
<sequence>MGKNILKITLFTAVLTVLLVFSPAVLASTTNVSITDNYFNPSDLQINVGDTVVWTNNGQTAHTVTSDSEYELGSSPLNFGNSYSHTFTSAGTFAYHCEFHPQMRGVITVGSPSSAYSVQTNPATNILNYSATLNGNLLGNAGYNAYVWFQWGNSTSYGNVTQQQLLNYSGSFNQNISNLSNNTTYHFRAVVQGTNGTVYGQDMIFTTTGSEAVPTLTISKKVINLTSGNLNWQASVNAKSGDVLAFVITIQAGNQDVHNVFVRDILPAGLTYKGNMTVNASINYSGNPASGIGVGTIPAGGITIISYQAQANPTTYGSSVLTNNATITSNEAGTQTASASVFVTGSAVYGATDVPTGLTNNPVRDSFLLPVFLIILMSWMYFTGRIYVFADWLGAKI</sequence>
<comment type="subcellular location">
    <subcellularLocation>
        <location evidence="1">Periplasm</location>
    </subcellularLocation>
</comment>
<keyword evidence="7" id="KW-0732">Signal</keyword>
<feature type="binding site" evidence="5">
    <location>
        <position position="62"/>
    </location>
    <ligand>
        <name>Cu cation</name>
        <dbReference type="ChEBI" id="CHEBI:23378"/>
    </ligand>
</feature>
<dbReference type="GO" id="GO:0009055">
    <property type="term" value="F:electron transfer activity"/>
    <property type="evidence" value="ECO:0007669"/>
    <property type="project" value="InterPro"/>
</dbReference>
<keyword evidence="2" id="KW-0813">Transport</keyword>
<evidence type="ECO:0000256" key="5">
    <source>
        <dbReference type="PIRSR" id="PIRSR602386-1"/>
    </source>
</evidence>
<feature type="chain" id="PRO_5009583305" description="DUF11 domain-containing protein" evidence="7">
    <location>
        <begin position="28"/>
        <end position="397"/>
    </location>
</feature>
<comment type="cofactor">
    <cofactor evidence="5">
        <name>Cu cation</name>
        <dbReference type="ChEBI" id="CHEBI:23378"/>
    </cofactor>
    <text evidence="5">Binds 1 copper ion per subunit.</text>
</comment>
<dbReference type="SUPFAM" id="SSF49401">
    <property type="entry name" value="Bacterial adhesins"/>
    <property type="match status" value="1"/>
</dbReference>
<name>A0A1G2JB74_9BACT</name>
<keyword evidence="4" id="KW-0249">Electron transport</keyword>
<keyword evidence="6" id="KW-0812">Transmembrane</keyword>
<evidence type="ECO:0000256" key="3">
    <source>
        <dbReference type="ARBA" id="ARBA00022764"/>
    </source>
</evidence>
<comment type="caution">
    <text evidence="10">The sequence shown here is derived from an EMBL/GenBank/DDBJ whole genome shotgun (WGS) entry which is preliminary data.</text>
</comment>
<keyword evidence="5" id="KW-0479">Metal-binding</keyword>
<dbReference type="SUPFAM" id="SSF49503">
    <property type="entry name" value="Cupredoxins"/>
    <property type="match status" value="1"/>
</dbReference>
<keyword evidence="5" id="KW-0186">Copper</keyword>
<dbReference type="InterPro" id="IPR028096">
    <property type="entry name" value="EfeO_Cupredoxin"/>
</dbReference>
<feature type="binding site" evidence="5">
    <location>
        <position position="97"/>
    </location>
    <ligand>
        <name>Cu cation</name>
        <dbReference type="ChEBI" id="CHEBI:23378"/>
    </ligand>
</feature>
<dbReference type="InterPro" id="IPR052721">
    <property type="entry name" value="ET_Amicyanin"/>
</dbReference>
<proteinExistence type="predicted"/>
<evidence type="ECO:0000313" key="11">
    <source>
        <dbReference type="Proteomes" id="UP000177751"/>
    </source>
</evidence>
<dbReference type="Proteomes" id="UP000177751">
    <property type="component" value="Unassembled WGS sequence"/>
</dbReference>